<dbReference type="Gene3D" id="3.40.1130.10">
    <property type="entry name" value="Glycerol-3-phosphate (1)-acyltransferase"/>
    <property type="match status" value="1"/>
</dbReference>
<keyword evidence="2" id="KW-1185">Reference proteome</keyword>
<accession>A0ABQ6MTZ4</accession>
<feature type="non-terminal residue" evidence="1">
    <location>
        <position position="1"/>
    </location>
</feature>
<protein>
    <submittedName>
        <fullName evidence="1">Uncharacterized protein</fullName>
    </submittedName>
</protein>
<reference evidence="1 2" key="1">
    <citation type="journal article" date="2023" name="Commun. Biol.">
        <title>Genome analysis of Parmales, the sister group of diatoms, reveals the evolutionary specialization of diatoms from phago-mixotrophs to photoautotrophs.</title>
        <authorList>
            <person name="Ban H."/>
            <person name="Sato S."/>
            <person name="Yoshikawa S."/>
            <person name="Yamada K."/>
            <person name="Nakamura Y."/>
            <person name="Ichinomiya M."/>
            <person name="Sato N."/>
            <person name="Blanc-Mathieu R."/>
            <person name="Endo H."/>
            <person name="Kuwata A."/>
            <person name="Ogata H."/>
        </authorList>
    </citation>
    <scope>NUCLEOTIDE SEQUENCE [LARGE SCALE GENOMIC DNA]</scope>
</reference>
<evidence type="ECO:0000313" key="1">
    <source>
        <dbReference type="EMBL" id="GMI33303.1"/>
    </source>
</evidence>
<organism evidence="1 2">
    <name type="scientific">Tetraparma gracilis</name>
    <dbReference type="NCBI Taxonomy" id="2962635"/>
    <lineage>
        <taxon>Eukaryota</taxon>
        <taxon>Sar</taxon>
        <taxon>Stramenopiles</taxon>
        <taxon>Ochrophyta</taxon>
        <taxon>Bolidophyceae</taxon>
        <taxon>Parmales</taxon>
        <taxon>Triparmaceae</taxon>
        <taxon>Tetraparma</taxon>
    </lineage>
</organism>
<dbReference type="Proteomes" id="UP001165060">
    <property type="component" value="Unassembled WGS sequence"/>
</dbReference>
<name>A0ABQ6MTZ4_9STRA</name>
<proteinExistence type="predicted"/>
<evidence type="ECO:0000313" key="2">
    <source>
        <dbReference type="Proteomes" id="UP001165060"/>
    </source>
</evidence>
<dbReference type="SUPFAM" id="SSF69593">
    <property type="entry name" value="Glycerol-3-phosphate (1)-acyltransferase"/>
    <property type="match status" value="1"/>
</dbReference>
<gene>
    <name evidence="1" type="ORF">TeGR_g12187</name>
</gene>
<comment type="caution">
    <text evidence="1">The sequence shown here is derived from an EMBL/GenBank/DDBJ whole genome shotgun (WGS) entry which is preliminary data.</text>
</comment>
<dbReference type="PANTHER" id="PTHR35695">
    <property type="entry name" value="GLYCEROL-3-PHOSPHATE ACYLTRANSFERASE, CHLOROPLASTIC"/>
    <property type="match status" value="1"/>
</dbReference>
<dbReference type="PANTHER" id="PTHR35695:SF1">
    <property type="entry name" value="GLYCEROL-3-PHOSPHATE ACYLTRANSFERASE, CHLOROPLASTIC"/>
    <property type="match status" value="1"/>
</dbReference>
<sequence>YYVAGHKVTTDALAIPFSMGRNLICIHSKKHIDADAEKKGEKQRQNLQSMSAMLELMKAGGRGIWVAPSGGRDRRDVETGEVPVAKFDSKTIDMFRLMARKSKVPTHFYPLSMVSYELCPPPDTVDAATGELRNIRHTPVGIAVGGEVDNEGGLEARHLFCDRANDAVKDMYKDLRKQVFPE</sequence>
<dbReference type="InterPro" id="IPR016222">
    <property type="entry name" value="G3P_O-acylTrfase_chlp"/>
</dbReference>
<dbReference type="EMBL" id="BRYB01000580">
    <property type="protein sequence ID" value="GMI33303.1"/>
    <property type="molecule type" value="Genomic_DNA"/>
</dbReference>